<name>A0ABR2K3T5_9EUKA</name>
<dbReference type="EMBL" id="JAPFFF010000007">
    <property type="protein sequence ID" value="KAK8885438.1"/>
    <property type="molecule type" value="Genomic_DNA"/>
</dbReference>
<evidence type="ECO:0000256" key="1">
    <source>
        <dbReference type="SAM" id="Coils"/>
    </source>
</evidence>
<evidence type="ECO:0000256" key="2">
    <source>
        <dbReference type="SAM" id="MobiDB-lite"/>
    </source>
</evidence>
<dbReference type="Proteomes" id="UP001470230">
    <property type="component" value="Unassembled WGS sequence"/>
</dbReference>
<feature type="coiled-coil region" evidence="1">
    <location>
        <begin position="275"/>
        <end position="334"/>
    </location>
</feature>
<keyword evidence="4" id="KW-1185">Reference proteome</keyword>
<reference evidence="3 4" key="1">
    <citation type="submission" date="2024-04" db="EMBL/GenBank/DDBJ databases">
        <title>Tritrichomonas musculus Genome.</title>
        <authorList>
            <person name="Alves-Ferreira E."/>
            <person name="Grigg M."/>
            <person name="Lorenzi H."/>
            <person name="Galac M."/>
        </authorList>
    </citation>
    <scope>NUCLEOTIDE SEQUENCE [LARGE SCALE GENOMIC DNA]</scope>
    <source>
        <strain evidence="3 4">EAF2021</strain>
    </source>
</reference>
<protein>
    <submittedName>
        <fullName evidence="3">Uncharacterized protein</fullName>
    </submittedName>
</protein>
<evidence type="ECO:0000313" key="3">
    <source>
        <dbReference type="EMBL" id="KAK8885438.1"/>
    </source>
</evidence>
<evidence type="ECO:0000313" key="4">
    <source>
        <dbReference type="Proteomes" id="UP001470230"/>
    </source>
</evidence>
<feature type="coiled-coil region" evidence="1">
    <location>
        <begin position="466"/>
        <end position="537"/>
    </location>
</feature>
<comment type="caution">
    <text evidence="3">The sequence shown here is derived from an EMBL/GenBank/DDBJ whole genome shotgun (WGS) entry which is preliminary data.</text>
</comment>
<feature type="region of interest" description="Disordered" evidence="2">
    <location>
        <begin position="805"/>
        <end position="824"/>
    </location>
</feature>
<gene>
    <name evidence="3" type="ORF">M9Y10_040886</name>
</gene>
<organism evidence="3 4">
    <name type="scientific">Tritrichomonas musculus</name>
    <dbReference type="NCBI Taxonomy" id="1915356"/>
    <lineage>
        <taxon>Eukaryota</taxon>
        <taxon>Metamonada</taxon>
        <taxon>Parabasalia</taxon>
        <taxon>Tritrichomonadida</taxon>
        <taxon>Tritrichomonadidae</taxon>
        <taxon>Tritrichomonas</taxon>
    </lineage>
</organism>
<feature type="coiled-coil region" evidence="1">
    <location>
        <begin position="905"/>
        <end position="939"/>
    </location>
</feature>
<accession>A0ABR2K3T5</accession>
<feature type="coiled-coil region" evidence="1">
    <location>
        <begin position="383"/>
        <end position="410"/>
    </location>
</feature>
<feature type="coiled-coil region" evidence="1">
    <location>
        <begin position="117"/>
        <end position="217"/>
    </location>
</feature>
<proteinExistence type="predicted"/>
<keyword evidence="1" id="KW-0175">Coiled coil</keyword>
<feature type="compositionally biased region" description="Low complexity" evidence="2">
    <location>
        <begin position="810"/>
        <end position="824"/>
    </location>
</feature>
<feature type="coiled-coil region" evidence="1">
    <location>
        <begin position="650"/>
        <end position="738"/>
    </location>
</feature>
<sequence>MPAKKARRISKQNREILRRNYNKKLIQLNKLVYELSWYSSEVSLQREFIQNFFNKQIDYSISIYRNQVKKLQNSSVDDYNFIVERTDRFYQRKYQKMKEMECADGSNVFTEISLFEKDIINAECQNLKNAINDINQKIRNEQKKYEEEIQNWQSSLFKKIKEVELEGQNNIDDLLKKSEEKYKKYKDDLDKRCEVLLKNLNGEVAKLKNEKLDLNIQTCSFHYQKIDLNQYRSGIESIQKQHLAQLYKIKIQIINKINEIKTKDDLFQIEHKETANNITNQISEMNKLIGKLNDDINLLLGQNNSELSSLKSNFEQLRNRNKEIIDEQSQLINQNSISSKSSIDYLIQSLQTKFDIFKQKISTEEQKKNYITNSISQEIEVSQKEFASQLSELTTELNSQKNQHKAIVEDFQNAFFSEKNEIMKVYQKKLDEAKSSIFLLKSNEDQVHNDCNLTLKNLQNEKKMLVSTHQKDLEELDQETENILNKLAIDHEYNMKTLQAQLDEMRNKDNIYFTSKIDEIEKQNQEIINHFKQQKETEYKSQIESLIKSGYSKDEYAKLENSYQKEFEYLQNKLNEANVITPESEIFKNMARVISDLKSEFKDHEVIIQSRARCLNFEWQQKIKKENERFARSPFNSAVLTNPRTRDQMRKSFQGRIEDVQKEKNEILAKINEAQNSELIKERSKNVNLKDLQNEQEQIDQQKNILVQEALIKKEEMIKNKKEQIDQIQIQFGQEKRELLNKINDQKTEFNSTYKKLNDSLLSAQIKHNQADQNENNSFQSKLNAINFLFCEKKSELMSKINEMNDRSSSKSLSSSISSVSSSSSSSSLITQETREAWTKQRIDFDAKVQCLREQISSEISKLNAKKDEISKNLDRIWKEKLDRKMKLSKIMSNWSSRSSDADIIAMLESNLKAVTLQLNSAINEMKKYKNLLIEQETQISKKFGGMSDIILLQ</sequence>